<keyword evidence="3" id="KW-1185">Reference proteome</keyword>
<evidence type="ECO:0000256" key="1">
    <source>
        <dbReference type="SAM" id="MobiDB-lite"/>
    </source>
</evidence>
<reference evidence="2 3" key="2">
    <citation type="journal article" date="2013" name="Plant Cell Physiol.">
        <title>Rice Annotation Project Database (RAP-DB): an integrative and interactive database for rice genomics.</title>
        <authorList>
            <person name="Sakai H."/>
            <person name="Lee S.S."/>
            <person name="Tanaka T."/>
            <person name="Numa H."/>
            <person name="Kim J."/>
            <person name="Kawahara Y."/>
            <person name="Wakimoto H."/>
            <person name="Yang C.C."/>
            <person name="Iwamoto M."/>
            <person name="Abe T."/>
            <person name="Yamada Y."/>
            <person name="Muto A."/>
            <person name="Inokuchi H."/>
            <person name="Ikemura T."/>
            <person name="Matsumoto T."/>
            <person name="Sasaki T."/>
            <person name="Itoh T."/>
        </authorList>
    </citation>
    <scope>NUCLEOTIDE SEQUENCE [LARGE SCALE GENOMIC DNA]</scope>
    <source>
        <strain evidence="3">cv. Nipponbare</strain>
    </source>
</reference>
<evidence type="ECO:0000313" key="2">
    <source>
        <dbReference type="EMBL" id="BAT02053.1"/>
    </source>
</evidence>
<feature type="region of interest" description="Disordered" evidence="1">
    <location>
        <begin position="184"/>
        <end position="260"/>
    </location>
</feature>
<evidence type="ECO:0000313" key="3">
    <source>
        <dbReference type="Proteomes" id="UP000059680"/>
    </source>
</evidence>
<feature type="compositionally biased region" description="Basic residues" evidence="1">
    <location>
        <begin position="223"/>
        <end position="248"/>
    </location>
</feature>
<gene>
    <name evidence="2" type="ordered locus">Os07g0551501</name>
    <name evidence="2" type="ORF">OSNPB_070551501</name>
</gene>
<feature type="compositionally biased region" description="Low complexity" evidence="1">
    <location>
        <begin position="249"/>
        <end position="260"/>
    </location>
</feature>
<dbReference type="EMBL" id="AP014963">
    <property type="protein sequence ID" value="BAT02053.1"/>
    <property type="molecule type" value="Genomic_DNA"/>
</dbReference>
<feature type="non-terminal residue" evidence="2">
    <location>
        <position position="260"/>
    </location>
</feature>
<name>A0A0P0X7T3_ORYSJ</name>
<dbReference type="PaxDb" id="39947-A0A0P0X7T3"/>
<dbReference type="AlphaFoldDB" id="A0A0P0X7T3"/>
<dbReference type="Gramene" id="Os07t0551501-00">
    <property type="protein sequence ID" value="Os07t0551501-00"/>
    <property type="gene ID" value="Os07g0551501"/>
</dbReference>
<dbReference type="InParanoid" id="A0A0P0X7T3"/>
<dbReference type="Proteomes" id="UP000059680">
    <property type="component" value="Chromosome 7"/>
</dbReference>
<feature type="compositionally biased region" description="Basic and acidic residues" evidence="1">
    <location>
        <begin position="207"/>
        <end position="222"/>
    </location>
</feature>
<proteinExistence type="predicted"/>
<reference evidence="2 3" key="3">
    <citation type="journal article" date="2013" name="Rice">
        <title>Improvement of the Oryza sativa Nipponbare reference genome using next generation sequence and optical map data.</title>
        <authorList>
            <person name="Kawahara Y."/>
            <person name="de la Bastide M."/>
            <person name="Hamilton J.P."/>
            <person name="Kanamori H."/>
            <person name="McCombie W.R."/>
            <person name="Ouyang S."/>
            <person name="Schwartz D.C."/>
            <person name="Tanaka T."/>
            <person name="Wu J."/>
            <person name="Zhou S."/>
            <person name="Childs K.L."/>
            <person name="Davidson R.M."/>
            <person name="Lin H."/>
            <person name="Quesada-Ocampo L."/>
            <person name="Vaillancourt B."/>
            <person name="Sakai H."/>
            <person name="Lee S.S."/>
            <person name="Kim J."/>
            <person name="Numa H."/>
            <person name="Itoh T."/>
            <person name="Buell C.R."/>
            <person name="Matsumoto T."/>
        </authorList>
    </citation>
    <scope>NUCLEOTIDE SEQUENCE [LARGE SCALE GENOMIC DNA]</scope>
    <source>
        <strain evidence="3">cv. Nipponbare</strain>
    </source>
</reference>
<organism evidence="2 3">
    <name type="scientific">Oryza sativa subsp. japonica</name>
    <name type="common">Rice</name>
    <dbReference type="NCBI Taxonomy" id="39947"/>
    <lineage>
        <taxon>Eukaryota</taxon>
        <taxon>Viridiplantae</taxon>
        <taxon>Streptophyta</taxon>
        <taxon>Embryophyta</taxon>
        <taxon>Tracheophyta</taxon>
        <taxon>Spermatophyta</taxon>
        <taxon>Magnoliopsida</taxon>
        <taxon>Liliopsida</taxon>
        <taxon>Poales</taxon>
        <taxon>Poaceae</taxon>
        <taxon>BOP clade</taxon>
        <taxon>Oryzoideae</taxon>
        <taxon>Oryzeae</taxon>
        <taxon>Oryzinae</taxon>
        <taxon>Oryza</taxon>
        <taxon>Oryza sativa</taxon>
    </lineage>
</organism>
<reference evidence="3" key="1">
    <citation type="journal article" date="2005" name="Nature">
        <title>The map-based sequence of the rice genome.</title>
        <authorList>
            <consortium name="International rice genome sequencing project (IRGSP)"/>
            <person name="Matsumoto T."/>
            <person name="Wu J."/>
            <person name="Kanamori H."/>
            <person name="Katayose Y."/>
            <person name="Fujisawa M."/>
            <person name="Namiki N."/>
            <person name="Mizuno H."/>
            <person name="Yamamoto K."/>
            <person name="Antonio B.A."/>
            <person name="Baba T."/>
            <person name="Sakata K."/>
            <person name="Nagamura Y."/>
            <person name="Aoki H."/>
            <person name="Arikawa K."/>
            <person name="Arita K."/>
            <person name="Bito T."/>
            <person name="Chiden Y."/>
            <person name="Fujitsuka N."/>
            <person name="Fukunaka R."/>
            <person name="Hamada M."/>
            <person name="Harada C."/>
            <person name="Hayashi A."/>
            <person name="Hijishita S."/>
            <person name="Honda M."/>
            <person name="Hosokawa S."/>
            <person name="Ichikawa Y."/>
            <person name="Idonuma A."/>
            <person name="Iijima M."/>
            <person name="Ikeda M."/>
            <person name="Ikeno M."/>
            <person name="Ito K."/>
            <person name="Ito S."/>
            <person name="Ito T."/>
            <person name="Ito Y."/>
            <person name="Ito Y."/>
            <person name="Iwabuchi A."/>
            <person name="Kamiya K."/>
            <person name="Karasawa W."/>
            <person name="Kurita K."/>
            <person name="Katagiri S."/>
            <person name="Kikuta A."/>
            <person name="Kobayashi H."/>
            <person name="Kobayashi N."/>
            <person name="Machita K."/>
            <person name="Maehara T."/>
            <person name="Masukawa M."/>
            <person name="Mizubayashi T."/>
            <person name="Mukai Y."/>
            <person name="Nagasaki H."/>
            <person name="Nagata Y."/>
            <person name="Naito S."/>
            <person name="Nakashima M."/>
            <person name="Nakama Y."/>
            <person name="Nakamichi Y."/>
            <person name="Nakamura M."/>
            <person name="Meguro A."/>
            <person name="Negishi M."/>
            <person name="Ohta I."/>
            <person name="Ohta T."/>
            <person name="Okamoto M."/>
            <person name="Ono N."/>
            <person name="Saji S."/>
            <person name="Sakaguchi M."/>
            <person name="Sakai K."/>
            <person name="Shibata M."/>
            <person name="Shimokawa T."/>
            <person name="Song J."/>
            <person name="Takazaki Y."/>
            <person name="Terasawa K."/>
            <person name="Tsugane M."/>
            <person name="Tsuji K."/>
            <person name="Ueda S."/>
            <person name="Waki K."/>
            <person name="Yamagata H."/>
            <person name="Yamamoto M."/>
            <person name="Yamamoto S."/>
            <person name="Yamane H."/>
            <person name="Yoshiki S."/>
            <person name="Yoshihara R."/>
            <person name="Yukawa K."/>
            <person name="Zhong H."/>
            <person name="Yano M."/>
            <person name="Yuan Q."/>
            <person name="Ouyang S."/>
            <person name="Liu J."/>
            <person name="Jones K.M."/>
            <person name="Gansberger K."/>
            <person name="Moffat K."/>
            <person name="Hill J."/>
            <person name="Bera J."/>
            <person name="Fadrosh D."/>
            <person name="Jin S."/>
            <person name="Johri S."/>
            <person name="Kim M."/>
            <person name="Overton L."/>
            <person name="Reardon M."/>
            <person name="Tsitrin T."/>
            <person name="Vuong H."/>
            <person name="Weaver B."/>
            <person name="Ciecko A."/>
            <person name="Tallon L."/>
            <person name="Jackson J."/>
            <person name="Pai G."/>
            <person name="Aken S.V."/>
            <person name="Utterback T."/>
            <person name="Reidmuller S."/>
            <person name="Feldblyum T."/>
            <person name="Hsiao J."/>
            <person name="Zismann V."/>
            <person name="Iobst S."/>
            <person name="de Vazeille A.R."/>
            <person name="Buell C.R."/>
            <person name="Ying K."/>
            <person name="Li Y."/>
            <person name="Lu T."/>
            <person name="Huang Y."/>
            <person name="Zhao Q."/>
            <person name="Feng Q."/>
            <person name="Zhang L."/>
            <person name="Zhu J."/>
            <person name="Weng Q."/>
            <person name="Mu J."/>
            <person name="Lu Y."/>
            <person name="Fan D."/>
            <person name="Liu Y."/>
            <person name="Guan J."/>
            <person name="Zhang Y."/>
            <person name="Yu S."/>
            <person name="Liu X."/>
            <person name="Zhang Y."/>
            <person name="Hong G."/>
            <person name="Han B."/>
            <person name="Choisne N."/>
            <person name="Demange N."/>
            <person name="Orjeda G."/>
            <person name="Samain S."/>
            <person name="Cattolico L."/>
            <person name="Pelletier E."/>
            <person name="Couloux A."/>
            <person name="Segurens B."/>
            <person name="Wincker P."/>
            <person name="D'Hont A."/>
            <person name="Scarpelli C."/>
            <person name="Weissenbach J."/>
            <person name="Salanoubat M."/>
            <person name="Quetier F."/>
            <person name="Yu Y."/>
            <person name="Kim H.R."/>
            <person name="Rambo T."/>
            <person name="Currie J."/>
            <person name="Collura K."/>
            <person name="Luo M."/>
            <person name="Yang T."/>
            <person name="Ammiraju J.S.S."/>
            <person name="Engler F."/>
            <person name="Soderlund C."/>
            <person name="Wing R.A."/>
            <person name="Palmer L.E."/>
            <person name="de la Bastide M."/>
            <person name="Spiegel L."/>
            <person name="Nascimento L."/>
            <person name="Zutavern T."/>
            <person name="O'Shaughnessy A."/>
            <person name="Dike S."/>
            <person name="Dedhia N."/>
            <person name="Preston R."/>
            <person name="Balija V."/>
            <person name="McCombie W.R."/>
            <person name="Chow T."/>
            <person name="Chen H."/>
            <person name="Chung M."/>
            <person name="Chen C."/>
            <person name="Shaw J."/>
            <person name="Wu H."/>
            <person name="Hsiao K."/>
            <person name="Chao Y."/>
            <person name="Chu M."/>
            <person name="Cheng C."/>
            <person name="Hour A."/>
            <person name="Lee P."/>
            <person name="Lin S."/>
            <person name="Lin Y."/>
            <person name="Liou J."/>
            <person name="Liu S."/>
            <person name="Hsing Y."/>
            <person name="Raghuvanshi S."/>
            <person name="Mohanty A."/>
            <person name="Bharti A.K."/>
            <person name="Gaur A."/>
            <person name="Gupta V."/>
            <person name="Kumar D."/>
            <person name="Ravi V."/>
            <person name="Vij S."/>
            <person name="Kapur A."/>
            <person name="Khurana P."/>
            <person name="Khurana P."/>
            <person name="Khurana J.P."/>
            <person name="Tyagi A.K."/>
            <person name="Gaikwad K."/>
            <person name="Singh A."/>
            <person name="Dalal V."/>
            <person name="Srivastava S."/>
            <person name="Dixit A."/>
            <person name="Pal A.K."/>
            <person name="Ghazi I.A."/>
            <person name="Yadav M."/>
            <person name="Pandit A."/>
            <person name="Bhargava A."/>
            <person name="Sureshbabu K."/>
            <person name="Batra K."/>
            <person name="Sharma T.R."/>
            <person name="Mohapatra T."/>
            <person name="Singh N.K."/>
            <person name="Messing J."/>
            <person name="Nelson A.B."/>
            <person name="Fuks G."/>
            <person name="Kavchok S."/>
            <person name="Keizer G."/>
            <person name="Linton E."/>
            <person name="Llaca V."/>
            <person name="Song R."/>
            <person name="Tanyolac B."/>
            <person name="Young S."/>
            <person name="Ho-Il K."/>
            <person name="Hahn J.H."/>
            <person name="Sangsakoo G."/>
            <person name="Vanavichit A."/>
            <person name="de Mattos Luiz.A.T."/>
            <person name="Zimmer P.D."/>
            <person name="Malone G."/>
            <person name="Dellagostin O."/>
            <person name="de Oliveira A.C."/>
            <person name="Bevan M."/>
            <person name="Bancroft I."/>
            <person name="Minx P."/>
            <person name="Cordum H."/>
            <person name="Wilson R."/>
            <person name="Cheng Z."/>
            <person name="Jin W."/>
            <person name="Jiang J."/>
            <person name="Leong S.A."/>
            <person name="Iwama H."/>
            <person name="Gojobori T."/>
            <person name="Itoh T."/>
            <person name="Niimura Y."/>
            <person name="Fujii Y."/>
            <person name="Habara T."/>
            <person name="Sakai H."/>
            <person name="Sato Y."/>
            <person name="Wilson G."/>
            <person name="Kumar K."/>
            <person name="McCouch S."/>
            <person name="Juretic N."/>
            <person name="Hoen D."/>
            <person name="Wright S."/>
            <person name="Bruskiewich R."/>
            <person name="Bureau T."/>
            <person name="Miyao A."/>
            <person name="Hirochika H."/>
            <person name="Nishikawa T."/>
            <person name="Kadowaki K."/>
            <person name="Sugiura M."/>
            <person name="Burr B."/>
            <person name="Sasaki T."/>
        </authorList>
    </citation>
    <scope>NUCLEOTIDE SEQUENCE [LARGE SCALE GENOMIC DNA]</scope>
    <source>
        <strain evidence="3">cv. Nipponbare</strain>
    </source>
</reference>
<accession>A0A0P0X7T3</accession>
<sequence>MVLGILLWHRVQHFLAHRQLRCATGLSALRHTIVGETHHHHGAHTVVHAVIADASKPPLAGPPGGAEALAPHDDRAEPKPLHLEAEPLLHVVILDDVDLVGDPGVLERLGQVVGLGRGEGVEVVLHLAGRGLSVVLGRRRVAARVRVGGGEGEVDGAPVGAVEHGGGADVQQYNGVPGAEVVGDGPADGVRGLVGEVNGDGDAAVRGPDRGGRRGGREEHPRGLRLQRRRRGGARGRRLHRRRRRRQRQVNGVARRVLHR</sequence>
<protein>
    <submittedName>
        <fullName evidence="2">Os07g0551501 protein</fullName>
    </submittedName>
</protein>